<proteinExistence type="predicted"/>
<evidence type="ECO:0000313" key="2">
    <source>
        <dbReference type="EMBL" id="OGB90891.1"/>
    </source>
</evidence>
<feature type="compositionally biased region" description="Basic and acidic residues" evidence="1">
    <location>
        <begin position="113"/>
        <end position="137"/>
    </location>
</feature>
<organism evidence="2 3">
    <name type="scientific">candidate division WOR-1 bacterium RIFCSPHIGHO2_01_FULL_53_15</name>
    <dbReference type="NCBI Taxonomy" id="1802564"/>
    <lineage>
        <taxon>Bacteria</taxon>
        <taxon>Bacillati</taxon>
        <taxon>Saganbacteria</taxon>
    </lineage>
</organism>
<evidence type="ECO:0000256" key="1">
    <source>
        <dbReference type="SAM" id="MobiDB-lite"/>
    </source>
</evidence>
<feature type="region of interest" description="Disordered" evidence="1">
    <location>
        <begin position="92"/>
        <end position="141"/>
    </location>
</feature>
<feature type="region of interest" description="Disordered" evidence="1">
    <location>
        <begin position="330"/>
        <end position="351"/>
    </location>
</feature>
<name>A0A1F4Q4L5_UNCSA</name>
<dbReference type="EMBL" id="METM01000003">
    <property type="protein sequence ID" value="OGB90891.1"/>
    <property type="molecule type" value="Genomic_DNA"/>
</dbReference>
<comment type="caution">
    <text evidence="2">The sequence shown here is derived from an EMBL/GenBank/DDBJ whole genome shotgun (WGS) entry which is preliminary data.</text>
</comment>
<reference evidence="2 3" key="1">
    <citation type="journal article" date="2016" name="Nat. Commun.">
        <title>Thousands of microbial genomes shed light on interconnected biogeochemical processes in an aquifer system.</title>
        <authorList>
            <person name="Anantharaman K."/>
            <person name="Brown C.T."/>
            <person name="Hug L.A."/>
            <person name="Sharon I."/>
            <person name="Castelle C.J."/>
            <person name="Probst A.J."/>
            <person name="Thomas B.C."/>
            <person name="Singh A."/>
            <person name="Wilkins M.J."/>
            <person name="Karaoz U."/>
            <person name="Brodie E.L."/>
            <person name="Williams K.H."/>
            <person name="Hubbard S.S."/>
            <person name="Banfield J.F."/>
        </authorList>
    </citation>
    <scope>NUCLEOTIDE SEQUENCE [LARGE SCALE GENOMIC DNA]</scope>
</reference>
<dbReference type="AlphaFoldDB" id="A0A1F4Q4L5"/>
<protein>
    <submittedName>
        <fullName evidence="2">Uncharacterized protein</fullName>
    </submittedName>
</protein>
<feature type="compositionally biased region" description="Polar residues" evidence="1">
    <location>
        <begin position="330"/>
        <end position="348"/>
    </location>
</feature>
<gene>
    <name evidence="2" type="ORF">A2625_07620</name>
</gene>
<evidence type="ECO:0000313" key="3">
    <source>
        <dbReference type="Proteomes" id="UP000178724"/>
    </source>
</evidence>
<sequence length="534" mass="59637">MIQKAALSEGNIVAAELKKLENNDRRNNNIDRQVEAEGEVSRLLQGTKDPSNAGLNILSALVSKLSSAGVSLNPDKLAGKLRDDIENEYEKMVGSQSESFDEVSLRSSVGEIAGKKRDKNNDRGGDGRQDGSGEGRQGKQAPAQEYAALYAQYTVGQAPGLKKKLEKCEDGLREMGFSQKDLISIRTAASNSIRNELTEQIRQAYTKKILSREKSIELRMSDHKLNEILDFGLLKGLHDDQSLQAVADDVNQETVDRLKDFTREKLEEKLTGKFLASDKATEKSAEKELKELVKLSAKIGFDLNEFSRNWQAKKEHLGLFVFDVPVGQAQSGMNPDQNNQRQNSSASEFTADDEKDLLASRLRAIHMHRALAGDIKTNFETFFKMRKLKNGLIKLGVGSNELERIEKEGKAAARERLMEMLKTTLTEKATLYEFAGPAFALLEQKIKGLKSNLERLDFGLSEDEFAMLWDNANQKVYEAARAEMLSLVEILDGGSDPMIERRLMIVQKLMKRISDEAEGMRAEDAFLAPVRENA</sequence>
<accession>A0A1F4Q4L5</accession>
<dbReference type="Proteomes" id="UP000178724">
    <property type="component" value="Unassembled WGS sequence"/>
</dbReference>